<comment type="catalytic activity">
    <reaction evidence="8">
        <text>guanosine(26) in tRNA + 2 S-adenosyl-L-methionine = N(2)-dimethylguanosine(26) in tRNA + 2 S-adenosyl-L-homocysteine + 2 H(+)</text>
        <dbReference type="Rhea" id="RHEA:43140"/>
        <dbReference type="Rhea" id="RHEA-COMP:10359"/>
        <dbReference type="Rhea" id="RHEA-COMP:10360"/>
        <dbReference type="ChEBI" id="CHEBI:15378"/>
        <dbReference type="ChEBI" id="CHEBI:57856"/>
        <dbReference type="ChEBI" id="CHEBI:59789"/>
        <dbReference type="ChEBI" id="CHEBI:74269"/>
        <dbReference type="ChEBI" id="CHEBI:74513"/>
        <dbReference type="EC" id="2.1.1.216"/>
    </reaction>
</comment>
<dbReference type="GO" id="GO:0160104">
    <property type="term" value="F:tRNA (guanine(26)-N2)-dimethyltransferase activity"/>
    <property type="evidence" value="ECO:0007669"/>
    <property type="project" value="UniProtKB-EC"/>
</dbReference>
<evidence type="ECO:0000256" key="7">
    <source>
        <dbReference type="ARBA" id="ARBA00039099"/>
    </source>
</evidence>
<evidence type="ECO:0000256" key="2">
    <source>
        <dbReference type="ARBA" id="ARBA00022603"/>
    </source>
</evidence>
<comment type="caution">
    <text evidence="11">The sequence shown here is derived from an EMBL/GenBank/DDBJ whole genome shotgun (WGS) entry which is preliminary data.</text>
</comment>
<organism evidence="11 12">
    <name type="scientific">Chara braunii</name>
    <name type="common">Braun's stonewort</name>
    <dbReference type="NCBI Taxonomy" id="69332"/>
    <lineage>
        <taxon>Eukaryota</taxon>
        <taxon>Viridiplantae</taxon>
        <taxon>Streptophyta</taxon>
        <taxon>Charophyceae</taxon>
        <taxon>Charales</taxon>
        <taxon>Characeae</taxon>
        <taxon>Chara</taxon>
    </lineage>
</organism>
<dbReference type="EC" id="2.1.1.216" evidence="7"/>
<dbReference type="Gene3D" id="3.30.56.70">
    <property type="entry name" value="N2,N2-dimethylguanosine tRNA methyltransferase, C-terminal domain"/>
    <property type="match status" value="1"/>
</dbReference>
<keyword evidence="5 9" id="KW-0819">tRNA processing</keyword>
<evidence type="ECO:0000313" key="11">
    <source>
        <dbReference type="EMBL" id="GBG69025.1"/>
    </source>
</evidence>
<evidence type="ECO:0000256" key="9">
    <source>
        <dbReference type="PROSITE-ProRule" id="PRU00958"/>
    </source>
</evidence>
<protein>
    <recommendedName>
        <fullName evidence="7">tRNA (guanine(26)-N(2))-dimethyltransferase</fullName>
        <ecNumber evidence="7">2.1.1.216</ecNumber>
    </recommendedName>
</protein>
<dbReference type="GO" id="GO:0005634">
    <property type="term" value="C:nucleus"/>
    <property type="evidence" value="ECO:0007669"/>
    <property type="project" value="TreeGrafter"/>
</dbReference>
<evidence type="ECO:0000313" key="12">
    <source>
        <dbReference type="Proteomes" id="UP000265515"/>
    </source>
</evidence>
<dbReference type="InterPro" id="IPR029063">
    <property type="entry name" value="SAM-dependent_MTases_sf"/>
</dbReference>
<dbReference type="Gramene" id="GBG69025">
    <property type="protein sequence ID" value="GBG69025"/>
    <property type="gene ID" value="CBR_g3723"/>
</dbReference>
<dbReference type="STRING" id="69332.A0A388KG49"/>
<dbReference type="Pfam" id="PF02005">
    <property type="entry name" value="TRM"/>
    <property type="match status" value="1"/>
</dbReference>
<evidence type="ECO:0000256" key="5">
    <source>
        <dbReference type="ARBA" id="ARBA00022694"/>
    </source>
</evidence>
<evidence type="ECO:0000256" key="10">
    <source>
        <dbReference type="SAM" id="MobiDB-lite"/>
    </source>
</evidence>
<dbReference type="PANTHER" id="PTHR10631:SF3">
    <property type="entry name" value="TRNA (GUANINE(26)-N(2))-DIMETHYLTRANSFERASE"/>
    <property type="match status" value="1"/>
</dbReference>
<dbReference type="OMA" id="MKCCHEM"/>
<reference evidence="11 12" key="1">
    <citation type="journal article" date="2018" name="Cell">
        <title>The Chara Genome: Secondary Complexity and Implications for Plant Terrestrialization.</title>
        <authorList>
            <person name="Nishiyama T."/>
            <person name="Sakayama H."/>
            <person name="Vries J.D."/>
            <person name="Buschmann H."/>
            <person name="Saint-Marcoux D."/>
            <person name="Ullrich K.K."/>
            <person name="Haas F.B."/>
            <person name="Vanderstraeten L."/>
            <person name="Becker D."/>
            <person name="Lang D."/>
            <person name="Vosolsobe S."/>
            <person name="Rombauts S."/>
            <person name="Wilhelmsson P.K.I."/>
            <person name="Janitza P."/>
            <person name="Kern R."/>
            <person name="Heyl A."/>
            <person name="Rumpler F."/>
            <person name="Villalobos L.I.A.C."/>
            <person name="Clay J.M."/>
            <person name="Skokan R."/>
            <person name="Toyoda A."/>
            <person name="Suzuki Y."/>
            <person name="Kagoshima H."/>
            <person name="Schijlen E."/>
            <person name="Tajeshwar N."/>
            <person name="Catarino B."/>
            <person name="Hetherington A.J."/>
            <person name="Saltykova A."/>
            <person name="Bonnot C."/>
            <person name="Breuninger H."/>
            <person name="Symeonidi A."/>
            <person name="Radhakrishnan G.V."/>
            <person name="Van Nieuwerburgh F."/>
            <person name="Deforce D."/>
            <person name="Chang C."/>
            <person name="Karol K.G."/>
            <person name="Hedrich R."/>
            <person name="Ulvskov P."/>
            <person name="Glockner G."/>
            <person name="Delwiche C.F."/>
            <person name="Petrasek J."/>
            <person name="Van de Peer Y."/>
            <person name="Friml J."/>
            <person name="Beilby M."/>
            <person name="Dolan L."/>
            <person name="Kohara Y."/>
            <person name="Sugano S."/>
            <person name="Fujiyama A."/>
            <person name="Delaux P.-M."/>
            <person name="Quint M."/>
            <person name="TheiBen G."/>
            <person name="Hagemann M."/>
            <person name="Harholt J."/>
            <person name="Dunand C."/>
            <person name="Zachgo S."/>
            <person name="Langdale J."/>
            <person name="Maumus F."/>
            <person name="Straeten D.V.D."/>
            <person name="Gould S.B."/>
            <person name="Rensing S.A."/>
        </authorList>
    </citation>
    <scope>NUCLEOTIDE SEQUENCE [LARGE SCALE GENOMIC DNA]</scope>
    <source>
        <strain evidence="11 12">S276</strain>
    </source>
</reference>
<dbReference type="NCBIfam" id="TIGR00308">
    <property type="entry name" value="TRM1"/>
    <property type="match status" value="1"/>
</dbReference>
<dbReference type="InterPro" id="IPR002905">
    <property type="entry name" value="Trm1"/>
</dbReference>
<feature type="compositionally biased region" description="Low complexity" evidence="10">
    <location>
        <begin position="17"/>
        <end position="34"/>
    </location>
</feature>
<feature type="compositionally biased region" description="Polar residues" evidence="10">
    <location>
        <begin position="149"/>
        <end position="159"/>
    </location>
</feature>
<dbReference type="InterPro" id="IPR042296">
    <property type="entry name" value="tRNA_met_Trm1_C"/>
</dbReference>
<feature type="compositionally biased region" description="Basic and acidic residues" evidence="10">
    <location>
        <begin position="242"/>
        <end position="252"/>
    </location>
</feature>
<dbReference type="Gene3D" id="3.40.50.150">
    <property type="entry name" value="Vaccinia Virus protein VP39"/>
    <property type="match status" value="1"/>
</dbReference>
<dbReference type="Proteomes" id="UP000265515">
    <property type="component" value="Unassembled WGS sequence"/>
</dbReference>
<gene>
    <name evidence="11" type="ORF">CBR_g3723</name>
</gene>
<feature type="compositionally biased region" description="Basic and acidic residues" evidence="10">
    <location>
        <begin position="283"/>
        <end position="298"/>
    </location>
</feature>
<evidence type="ECO:0000256" key="6">
    <source>
        <dbReference type="ARBA" id="ARBA00022884"/>
    </source>
</evidence>
<name>A0A388KG49_CHABU</name>
<keyword evidence="3 9" id="KW-0808">Transferase</keyword>
<keyword evidence="4 9" id="KW-0949">S-adenosyl-L-methionine</keyword>
<dbReference type="PANTHER" id="PTHR10631">
    <property type="entry name" value="N 2 ,N 2 -DIMETHYLGUANOSINE TRNA METHYLTRANSFERASE"/>
    <property type="match status" value="1"/>
</dbReference>
<feature type="region of interest" description="Disordered" evidence="10">
    <location>
        <begin position="227"/>
        <end position="313"/>
    </location>
</feature>
<dbReference type="FunFam" id="3.40.50.150:FF:000051">
    <property type="entry name" value="tRNA (guanine(26)-N(2))-dimethyltransferase"/>
    <property type="match status" value="1"/>
</dbReference>
<keyword evidence="1 9" id="KW-0820">tRNA-binding</keyword>
<feature type="region of interest" description="Disordered" evidence="10">
    <location>
        <begin position="133"/>
        <end position="159"/>
    </location>
</feature>
<evidence type="ECO:0000256" key="3">
    <source>
        <dbReference type="ARBA" id="ARBA00022679"/>
    </source>
</evidence>
<dbReference type="PROSITE" id="PS51626">
    <property type="entry name" value="SAM_MT_TRM1"/>
    <property type="match status" value="1"/>
</dbReference>
<sequence>MSQGLKQLAGLRSCLSRGVGASGRSSSKTVSRSRWLGGRGGGEEEEEVGPRSPPWQLLGGGGHHWGWRGRRAALCAVLGVGARGAGGSEHVARCCVHVACPLARTAGAAEKDERVDSAKDCRGRMDVQEQAQAMPAGEGGEGPVKGPASVSNGPSSCQIDLSSSTAAPAAKVKFSYDGFHVLREGDAEILQRGNDVFYNKAQIVNRDLSIAVLRSFVDFRKQELNDKTYRKPKGGHGSALLPEKKDGKDEVRGNAGPLPEQPSEEVPGEQRADKTVGDSAAEPCKEDLGDKAADDKSTKITGDSGDGKTENETIEKTGEVTEVGIPGVRILEALAASGLRAIRYTREVEGVASVVAIDNDKVAVEACQRNVQFNGAPASNVEVLEGDCRLYMLTQEKKFDVVDLDPYGSPSVFLDSAVQAVCDGGLLMCTATDMAVLCGNSGEVCYGKYGAFPVRAKYCHEMALRILLASIESHANRYKRYIVPLISISVDFYVRVFVRIYTSPHTVKSTPSKLSYIYQCVGCDSYHLQPVGRVIQKGNSTRYMPGSGPAVQQACEHCGKHFNMGGPIWSAPIHNMPWVNSTLSRLCAMKRRYPAFEKVHSILTTVAEELEDCPLYLSLHSICGTLKCTPPSGAMFRSAIVNAGYRISNTHANPLGLKTDAPFDVIWDIMRCWVKSHPVKPQAEETPGTLILKKEPALQANFARVHSALSRAQVSGVPRYLPNPEPQWGPKPRAGRTLGPKHMASHRPPEGQSMAKKAEREGEHEHEENGEQGRECKRVRLGTEEAFGE</sequence>
<dbReference type="EMBL" id="BFEA01000109">
    <property type="protein sequence ID" value="GBG69025.1"/>
    <property type="molecule type" value="Genomic_DNA"/>
</dbReference>
<dbReference type="GO" id="GO:0000049">
    <property type="term" value="F:tRNA binding"/>
    <property type="evidence" value="ECO:0007669"/>
    <property type="project" value="UniProtKB-UniRule"/>
</dbReference>
<dbReference type="AlphaFoldDB" id="A0A388KG49"/>
<dbReference type="GO" id="GO:0002940">
    <property type="term" value="P:tRNA N2-guanine methylation"/>
    <property type="evidence" value="ECO:0007669"/>
    <property type="project" value="TreeGrafter"/>
</dbReference>
<feature type="compositionally biased region" description="Basic and acidic residues" evidence="10">
    <location>
        <begin position="756"/>
        <end position="783"/>
    </location>
</feature>
<dbReference type="OrthoDB" id="6349953at2759"/>
<evidence type="ECO:0000256" key="1">
    <source>
        <dbReference type="ARBA" id="ARBA00022555"/>
    </source>
</evidence>
<accession>A0A388KG49</accession>
<keyword evidence="2 9" id="KW-0489">Methyltransferase</keyword>
<keyword evidence="6 9" id="KW-0694">RNA-binding</keyword>
<dbReference type="SUPFAM" id="SSF53335">
    <property type="entry name" value="S-adenosyl-L-methionine-dependent methyltransferases"/>
    <property type="match status" value="1"/>
</dbReference>
<dbReference type="CDD" id="cd02440">
    <property type="entry name" value="AdoMet_MTases"/>
    <property type="match status" value="1"/>
</dbReference>
<feature type="region of interest" description="Disordered" evidence="10">
    <location>
        <begin position="717"/>
        <end position="789"/>
    </location>
</feature>
<feature type="region of interest" description="Disordered" evidence="10">
    <location>
        <begin position="17"/>
        <end position="55"/>
    </location>
</feature>
<evidence type="ECO:0000256" key="4">
    <source>
        <dbReference type="ARBA" id="ARBA00022691"/>
    </source>
</evidence>
<keyword evidence="12" id="KW-1185">Reference proteome</keyword>
<proteinExistence type="inferred from homology"/>
<comment type="similarity">
    <text evidence="9">Belongs to the class I-like SAM-binding methyltransferase superfamily. Trm1 family.</text>
</comment>
<evidence type="ECO:0000256" key="8">
    <source>
        <dbReference type="ARBA" id="ARBA00051897"/>
    </source>
</evidence>
<dbReference type="FunFam" id="3.30.56.70:FF:000001">
    <property type="entry name" value="tRNA (guanine(26)-N(2))-dimethyltransferase"/>
    <property type="match status" value="1"/>
</dbReference>